<evidence type="ECO:0000313" key="1">
    <source>
        <dbReference type="EMBL" id="MEQ2160405.1"/>
    </source>
</evidence>
<reference evidence="1 2" key="1">
    <citation type="submission" date="2021-06" db="EMBL/GenBank/DDBJ databases">
        <authorList>
            <person name="Palmer J.M."/>
        </authorList>
    </citation>
    <scope>NUCLEOTIDE SEQUENCE [LARGE SCALE GENOMIC DNA]</scope>
    <source>
        <strain evidence="1 2">GA_2019</strain>
        <tissue evidence="1">Muscle</tissue>
    </source>
</reference>
<protein>
    <submittedName>
        <fullName evidence="1">Uncharacterized protein</fullName>
    </submittedName>
</protein>
<evidence type="ECO:0000313" key="2">
    <source>
        <dbReference type="Proteomes" id="UP001476798"/>
    </source>
</evidence>
<accession>A0ABV0MMT3</accession>
<dbReference type="Proteomes" id="UP001476798">
    <property type="component" value="Unassembled WGS sequence"/>
</dbReference>
<sequence>AQSPIPMSLGSFMTAPTAQALMRKMKEGPPPPPVLVPANSLYSSSLLTPAHLGPAALPHPSLSARVGEALL</sequence>
<comment type="caution">
    <text evidence="1">The sequence shown here is derived from an EMBL/GenBank/DDBJ whole genome shotgun (WGS) entry which is preliminary data.</text>
</comment>
<name>A0ABV0MMT3_9TELE</name>
<feature type="non-terminal residue" evidence="1">
    <location>
        <position position="1"/>
    </location>
</feature>
<gene>
    <name evidence="1" type="ORF">GOODEAATRI_033402</name>
</gene>
<proteinExistence type="predicted"/>
<keyword evidence="2" id="KW-1185">Reference proteome</keyword>
<organism evidence="1 2">
    <name type="scientific">Goodea atripinnis</name>
    <dbReference type="NCBI Taxonomy" id="208336"/>
    <lineage>
        <taxon>Eukaryota</taxon>
        <taxon>Metazoa</taxon>
        <taxon>Chordata</taxon>
        <taxon>Craniata</taxon>
        <taxon>Vertebrata</taxon>
        <taxon>Euteleostomi</taxon>
        <taxon>Actinopterygii</taxon>
        <taxon>Neopterygii</taxon>
        <taxon>Teleostei</taxon>
        <taxon>Neoteleostei</taxon>
        <taxon>Acanthomorphata</taxon>
        <taxon>Ovalentaria</taxon>
        <taxon>Atherinomorphae</taxon>
        <taxon>Cyprinodontiformes</taxon>
        <taxon>Goodeidae</taxon>
        <taxon>Goodea</taxon>
    </lineage>
</organism>
<dbReference type="EMBL" id="JAHRIO010006913">
    <property type="protein sequence ID" value="MEQ2160405.1"/>
    <property type="molecule type" value="Genomic_DNA"/>
</dbReference>